<dbReference type="Pfam" id="PF11338">
    <property type="entry name" value="DUF3140"/>
    <property type="match status" value="1"/>
</dbReference>
<feature type="domain" description="Hypervirulence associated protein TUDOR" evidence="2">
    <location>
        <begin position="251"/>
        <end position="312"/>
    </location>
</feature>
<evidence type="ECO:0000256" key="1">
    <source>
        <dbReference type="SAM" id="MobiDB-lite"/>
    </source>
</evidence>
<name>A0AAW0RMQ1_9HYPO</name>
<organism evidence="3 4">
    <name type="scientific">Beauveria asiatica</name>
    <dbReference type="NCBI Taxonomy" id="1069075"/>
    <lineage>
        <taxon>Eukaryota</taxon>
        <taxon>Fungi</taxon>
        <taxon>Dikarya</taxon>
        <taxon>Ascomycota</taxon>
        <taxon>Pezizomycotina</taxon>
        <taxon>Sordariomycetes</taxon>
        <taxon>Hypocreomycetidae</taxon>
        <taxon>Hypocreales</taxon>
        <taxon>Cordycipitaceae</taxon>
        <taxon>Beauveria</taxon>
    </lineage>
</organism>
<feature type="compositionally biased region" description="Acidic residues" evidence="1">
    <location>
        <begin position="226"/>
        <end position="238"/>
    </location>
</feature>
<keyword evidence="4" id="KW-1185">Reference proteome</keyword>
<feature type="compositionally biased region" description="Low complexity" evidence="1">
    <location>
        <begin position="152"/>
        <end position="163"/>
    </location>
</feature>
<proteinExistence type="predicted"/>
<gene>
    <name evidence="3" type="ORF">G3M48_007696</name>
</gene>
<protein>
    <recommendedName>
        <fullName evidence="2">Hypervirulence associated protein TUDOR domain-containing protein</fullName>
    </recommendedName>
</protein>
<feature type="region of interest" description="Disordered" evidence="1">
    <location>
        <begin position="28"/>
        <end position="72"/>
    </location>
</feature>
<dbReference type="Pfam" id="PF11160">
    <property type="entry name" value="Hva1_TUDOR"/>
    <property type="match status" value="1"/>
</dbReference>
<evidence type="ECO:0000259" key="2">
    <source>
        <dbReference type="Pfam" id="PF11160"/>
    </source>
</evidence>
<evidence type="ECO:0000313" key="3">
    <source>
        <dbReference type="EMBL" id="KAK8143116.1"/>
    </source>
</evidence>
<feature type="region of interest" description="Disordered" evidence="1">
    <location>
        <begin position="92"/>
        <end position="313"/>
    </location>
</feature>
<feature type="compositionally biased region" description="Basic and acidic residues" evidence="1">
    <location>
        <begin position="214"/>
        <end position="225"/>
    </location>
</feature>
<accession>A0AAW0RMQ1</accession>
<dbReference type="PANTHER" id="PTHR40630:SF1">
    <property type="entry name" value="DNA-BINDING PROTEIN"/>
    <property type="match status" value="1"/>
</dbReference>
<reference evidence="3 4" key="1">
    <citation type="submission" date="2020-02" db="EMBL/GenBank/DDBJ databases">
        <title>Comparative genomics of the hypocrealean fungal genus Beauvera.</title>
        <authorList>
            <person name="Showalter D.N."/>
            <person name="Bushley K.E."/>
            <person name="Rehner S.A."/>
        </authorList>
    </citation>
    <scope>NUCLEOTIDE SEQUENCE [LARGE SCALE GENOMIC DNA]</scope>
    <source>
        <strain evidence="3 4">ARSEF4384</strain>
    </source>
</reference>
<dbReference type="Proteomes" id="UP001397290">
    <property type="component" value="Unassembled WGS sequence"/>
</dbReference>
<feature type="compositionally biased region" description="Low complexity" evidence="1">
    <location>
        <begin position="242"/>
        <end position="252"/>
    </location>
</feature>
<comment type="caution">
    <text evidence="3">The sequence shown here is derived from an EMBL/GenBank/DDBJ whole genome shotgun (WGS) entry which is preliminary data.</text>
</comment>
<feature type="compositionally biased region" description="Acidic residues" evidence="1">
    <location>
        <begin position="181"/>
        <end position="190"/>
    </location>
</feature>
<feature type="compositionally biased region" description="Basic and acidic residues" evidence="1">
    <location>
        <begin position="266"/>
        <end position="275"/>
    </location>
</feature>
<feature type="compositionally biased region" description="Basic and acidic residues" evidence="1">
    <location>
        <begin position="164"/>
        <end position="175"/>
    </location>
</feature>
<feature type="compositionally biased region" description="Basic and acidic residues" evidence="1">
    <location>
        <begin position="115"/>
        <end position="136"/>
    </location>
</feature>
<feature type="non-terminal residue" evidence="3">
    <location>
        <position position="313"/>
    </location>
</feature>
<dbReference type="InterPro" id="IPR021487">
    <property type="entry name" value="DUF3140"/>
</dbReference>
<dbReference type="AlphaFoldDB" id="A0AAW0RMQ1"/>
<dbReference type="PANTHER" id="PTHR40630">
    <property type="entry name" value="POSSIBLE DNA-BINDING PROTEIN"/>
    <property type="match status" value="1"/>
</dbReference>
<feature type="compositionally biased region" description="Basic and acidic residues" evidence="1">
    <location>
        <begin position="92"/>
        <end position="105"/>
    </location>
</feature>
<sequence>MKDSKEVIQDFNKLVNMSASELETWLKSKDSGEAGWPKEDNDGETVGHESGRKITEILKSNPSKDAEKYTEDQISHMRKVVAYCKRHLAQEEQSLKNKSESEAKKTKSYISLKNWGHDPLKKSDDKNTNKGSEEVNGKSSNGNKGYEEDNGKSSNGNNENGAKSSKENKTQDKKSSNNSKEEDDEQSENEAGDKRKRQDKGGAPEPKKHRTRSGSKDEKATSNKEADDESENDDEEEEKSNSKSGKGPKPGETVSWNWGNGQPKGKVLDVKEDKATITTKRGNKVSRDGDENDPAVILDTGKSKAIKANHELN</sequence>
<dbReference type="InterPro" id="IPR021331">
    <property type="entry name" value="Hva1_TUDOR"/>
</dbReference>
<dbReference type="EMBL" id="JAAHCF010000552">
    <property type="protein sequence ID" value="KAK8143116.1"/>
    <property type="molecule type" value="Genomic_DNA"/>
</dbReference>
<evidence type="ECO:0000313" key="4">
    <source>
        <dbReference type="Proteomes" id="UP001397290"/>
    </source>
</evidence>